<evidence type="ECO:0000313" key="1">
    <source>
        <dbReference type="EMBL" id="PNF23490.1"/>
    </source>
</evidence>
<proteinExistence type="predicted"/>
<dbReference type="InParanoid" id="A0A2J7Q4I3"/>
<dbReference type="Proteomes" id="UP000235965">
    <property type="component" value="Unassembled WGS sequence"/>
</dbReference>
<comment type="caution">
    <text evidence="1">The sequence shown here is derived from an EMBL/GenBank/DDBJ whole genome shotgun (WGS) entry which is preliminary data.</text>
</comment>
<organism evidence="1 2">
    <name type="scientific">Cryptotermes secundus</name>
    <dbReference type="NCBI Taxonomy" id="105785"/>
    <lineage>
        <taxon>Eukaryota</taxon>
        <taxon>Metazoa</taxon>
        <taxon>Ecdysozoa</taxon>
        <taxon>Arthropoda</taxon>
        <taxon>Hexapoda</taxon>
        <taxon>Insecta</taxon>
        <taxon>Pterygota</taxon>
        <taxon>Neoptera</taxon>
        <taxon>Polyneoptera</taxon>
        <taxon>Dictyoptera</taxon>
        <taxon>Blattodea</taxon>
        <taxon>Blattoidea</taxon>
        <taxon>Termitoidae</taxon>
        <taxon>Kalotermitidae</taxon>
        <taxon>Cryptotermitinae</taxon>
        <taxon>Cryptotermes</taxon>
    </lineage>
</organism>
<reference evidence="1 2" key="1">
    <citation type="submission" date="2017-12" db="EMBL/GenBank/DDBJ databases">
        <title>Hemimetabolous genomes reveal molecular basis of termite eusociality.</title>
        <authorList>
            <person name="Harrison M.C."/>
            <person name="Jongepier E."/>
            <person name="Robertson H.M."/>
            <person name="Arning N."/>
            <person name="Bitard-Feildel T."/>
            <person name="Chao H."/>
            <person name="Childers C.P."/>
            <person name="Dinh H."/>
            <person name="Doddapaneni H."/>
            <person name="Dugan S."/>
            <person name="Gowin J."/>
            <person name="Greiner C."/>
            <person name="Han Y."/>
            <person name="Hu H."/>
            <person name="Hughes D.S.T."/>
            <person name="Huylmans A.-K."/>
            <person name="Kemena C."/>
            <person name="Kremer L.P.M."/>
            <person name="Lee S.L."/>
            <person name="Lopez-Ezquerra A."/>
            <person name="Mallet L."/>
            <person name="Monroy-Kuhn J.M."/>
            <person name="Moser A."/>
            <person name="Murali S.C."/>
            <person name="Muzny D.M."/>
            <person name="Otani S."/>
            <person name="Piulachs M.-D."/>
            <person name="Poelchau M."/>
            <person name="Qu J."/>
            <person name="Schaub F."/>
            <person name="Wada-Katsumata A."/>
            <person name="Worley K.C."/>
            <person name="Xie Q."/>
            <person name="Ylla G."/>
            <person name="Poulsen M."/>
            <person name="Gibbs R.A."/>
            <person name="Schal C."/>
            <person name="Richards S."/>
            <person name="Belles X."/>
            <person name="Korb J."/>
            <person name="Bornberg-Bauer E."/>
        </authorList>
    </citation>
    <scope>NUCLEOTIDE SEQUENCE [LARGE SCALE GENOMIC DNA]</scope>
    <source>
        <tissue evidence="1">Whole body</tissue>
    </source>
</reference>
<protein>
    <submittedName>
        <fullName evidence="1">Uncharacterized protein</fullName>
    </submittedName>
</protein>
<dbReference type="AlphaFoldDB" id="A0A2J7Q4I3"/>
<name>A0A2J7Q4I3_9NEOP</name>
<dbReference type="EMBL" id="NEVH01018382">
    <property type="protein sequence ID" value="PNF23490.1"/>
    <property type="molecule type" value="Genomic_DNA"/>
</dbReference>
<keyword evidence="2" id="KW-1185">Reference proteome</keyword>
<accession>A0A2J7Q4I3</accession>
<sequence length="57" mass="6561">MPSVLPLAPTSQPFCGLKCQPAVMAGCDTRRTKRKKVIYVEYEKRVKREEIQDFCDV</sequence>
<gene>
    <name evidence="1" type="ORF">B7P43_G07718</name>
</gene>
<evidence type="ECO:0000313" key="2">
    <source>
        <dbReference type="Proteomes" id="UP000235965"/>
    </source>
</evidence>